<evidence type="ECO:0000256" key="8">
    <source>
        <dbReference type="SAM" id="SignalP"/>
    </source>
</evidence>
<evidence type="ECO:0000259" key="10">
    <source>
        <dbReference type="Pfam" id="PF14905"/>
    </source>
</evidence>
<dbReference type="SUPFAM" id="SSF49464">
    <property type="entry name" value="Carboxypeptidase regulatory domain-like"/>
    <property type="match status" value="1"/>
</dbReference>
<dbReference type="InterPro" id="IPR037066">
    <property type="entry name" value="Plug_dom_sf"/>
</dbReference>
<keyword evidence="4 7" id="KW-0812">Transmembrane</keyword>
<reference evidence="11 12" key="1">
    <citation type="submission" date="2016-10" db="EMBL/GenBank/DDBJ databases">
        <authorList>
            <person name="de Groot N.N."/>
        </authorList>
    </citation>
    <scope>NUCLEOTIDE SEQUENCE [LARGE SCALE GENOMIC DNA]</scope>
    <source>
        <strain evidence="11 12">DSM 19938</strain>
    </source>
</reference>
<dbReference type="InterPro" id="IPR036942">
    <property type="entry name" value="Beta-barrel_TonB_sf"/>
</dbReference>
<dbReference type="Proteomes" id="UP000199532">
    <property type="component" value="Unassembled WGS sequence"/>
</dbReference>
<comment type="subcellular location">
    <subcellularLocation>
        <location evidence="1 7">Cell outer membrane</location>
        <topology evidence="1 7">Multi-pass membrane protein</topology>
    </subcellularLocation>
</comment>
<feature type="signal peptide" evidence="8">
    <location>
        <begin position="1"/>
        <end position="29"/>
    </location>
</feature>
<dbReference type="Pfam" id="PF13715">
    <property type="entry name" value="CarbopepD_reg_2"/>
    <property type="match status" value="1"/>
</dbReference>
<keyword evidence="6 7" id="KW-0998">Cell outer membrane</keyword>
<dbReference type="PROSITE" id="PS52016">
    <property type="entry name" value="TONB_DEPENDENT_REC_3"/>
    <property type="match status" value="1"/>
</dbReference>
<name>A0A1H6RBQ0_9BACT</name>
<evidence type="ECO:0000256" key="7">
    <source>
        <dbReference type="PROSITE-ProRule" id="PRU01360"/>
    </source>
</evidence>
<organism evidence="11 12">
    <name type="scientific">Dyadobacter koreensis</name>
    <dbReference type="NCBI Taxonomy" id="408657"/>
    <lineage>
        <taxon>Bacteria</taxon>
        <taxon>Pseudomonadati</taxon>
        <taxon>Bacteroidota</taxon>
        <taxon>Cytophagia</taxon>
        <taxon>Cytophagales</taxon>
        <taxon>Spirosomataceae</taxon>
        <taxon>Dyadobacter</taxon>
    </lineage>
</organism>
<accession>A0A1H6RBQ0</accession>
<dbReference type="Gene3D" id="2.60.40.1120">
    <property type="entry name" value="Carboxypeptidase-like, regulatory domain"/>
    <property type="match status" value="1"/>
</dbReference>
<keyword evidence="5 7" id="KW-0472">Membrane</keyword>
<dbReference type="EMBL" id="FNXY01000002">
    <property type="protein sequence ID" value="SEI50664.1"/>
    <property type="molecule type" value="Genomic_DNA"/>
</dbReference>
<protein>
    <submittedName>
        <fullName evidence="11">Outer membrane receptor for ferrienterochelin and colicins</fullName>
    </submittedName>
</protein>
<keyword evidence="8" id="KW-0732">Signal</keyword>
<dbReference type="SUPFAM" id="SSF56935">
    <property type="entry name" value="Porins"/>
    <property type="match status" value="1"/>
</dbReference>
<dbReference type="RefSeq" id="WP_090332894.1">
    <property type="nucleotide sequence ID" value="NZ_FNXY01000002.1"/>
</dbReference>
<dbReference type="Gene3D" id="2.170.130.10">
    <property type="entry name" value="TonB-dependent receptor, plug domain"/>
    <property type="match status" value="1"/>
</dbReference>
<evidence type="ECO:0000256" key="3">
    <source>
        <dbReference type="ARBA" id="ARBA00022452"/>
    </source>
</evidence>
<dbReference type="InterPro" id="IPR012910">
    <property type="entry name" value="Plug_dom"/>
</dbReference>
<keyword evidence="11" id="KW-0675">Receptor</keyword>
<evidence type="ECO:0000256" key="1">
    <source>
        <dbReference type="ARBA" id="ARBA00004571"/>
    </source>
</evidence>
<dbReference type="AlphaFoldDB" id="A0A1H6RBQ0"/>
<dbReference type="STRING" id="408657.SAMN04487995_1014"/>
<evidence type="ECO:0000313" key="11">
    <source>
        <dbReference type="EMBL" id="SEI50664.1"/>
    </source>
</evidence>
<comment type="similarity">
    <text evidence="7">Belongs to the TonB-dependent receptor family.</text>
</comment>
<feature type="domain" description="Outer membrane protein beta-barrel" evidence="10">
    <location>
        <begin position="397"/>
        <end position="797"/>
    </location>
</feature>
<dbReference type="GO" id="GO:0009279">
    <property type="term" value="C:cell outer membrane"/>
    <property type="evidence" value="ECO:0007669"/>
    <property type="project" value="UniProtKB-SubCell"/>
</dbReference>
<dbReference type="Pfam" id="PF07715">
    <property type="entry name" value="Plug"/>
    <property type="match status" value="1"/>
</dbReference>
<evidence type="ECO:0000259" key="9">
    <source>
        <dbReference type="Pfam" id="PF07715"/>
    </source>
</evidence>
<evidence type="ECO:0000313" key="12">
    <source>
        <dbReference type="Proteomes" id="UP000199532"/>
    </source>
</evidence>
<dbReference type="PANTHER" id="PTHR40980">
    <property type="entry name" value="PLUG DOMAIN-CONTAINING PROTEIN"/>
    <property type="match status" value="1"/>
</dbReference>
<dbReference type="InterPro" id="IPR008969">
    <property type="entry name" value="CarboxyPept-like_regulatory"/>
</dbReference>
<gene>
    <name evidence="11" type="ORF">SAMN04487995_1014</name>
</gene>
<dbReference type="PANTHER" id="PTHR40980:SF4">
    <property type="entry name" value="TONB-DEPENDENT RECEPTOR-LIKE BETA-BARREL DOMAIN-CONTAINING PROTEIN"/>
    <property type="match status" value="1"/>
</dbReference>
<dbReference type="Pfam" id="PF14905">
    <property type="entry name" value="OMP_b-brl_3"/>
    <property type="match status" value="1"/>
</dbReference>
<dbReference type="Gene3D" id="2.40.170.20">
    <property type="entry name" value="TonB-dependent receptor, beta-barrel domain"/>
    <property type="match status" value="1"/>
</dbReference>
<dbReference type="OrthoDB" id="905812at2"/>
<evidence type="ECO:0000256" key="4">
    <source>
        <dbReference type="ARBA" id="ARBA00022692"/>
    </source>
</evidence>
<evidence type="ECO:0000256" key="6">
    <source>
        <dbReference type="ARBA" id="ARBA00023237"/>
    </source>
</evidence>
<keyword evidence="3 7" id="KW-1134">Transmembrane beta strand</keyword>
<dbReference type="InterPro" id="IPR041700">
    <property type="entry name" value="OMP_b-brl_3"/>
</dbReference>
<proteinExistence type="inferred from homology"/>
<evidence type="ECO:0000256" key="5">
    <source>
        <dbReference type="ARBA" id="ARBA00023136"/>
    </source>
</evidence>
<dbReference type="InterPro" id="IPR039426">
    <property type="entry name" value="TonB-dep_rcpt-like"/>
</dbReference>
<feature type="domain" description="TonB-dependent receptor plug" evidence="9">
    <location>
        <begin position="164"/>
        <end position="243"/>
    </location>
</feature>
<keyword evidence="2 7" id="KW-0813">Transport</keyword>
<feature type="chain" id="PRO_5011725822" evidence="8">
    <location>
        <begin position="30"/>
        <end position="809"/>
    </location>
</feature>
<evidence type="ECO:0000256" key="2">
    <source>
        <dbReference type="ARBA" id="ARBA00022448"/>
    </source>
</evidence>
<keyword evidence="12" id="KW-1185">Reference proteome</keyword>
<sequence length="809" mass="90417">MIKDLFNPLRLRVFAISGFLITAALQSQAFENHPKHAPIDGGKLVGKIVEAPKNSPVSFATIAVLFAKDSSITNGVITDENGVFTISDVKPGNYILRVTNMGYETLFVPNVRVATESNIIDLGTLTVLVSAQKLDEVVVKGEKSMIVEDIDKKMINIGKDMLATSNNVSDLLEKVPAVSLDENGNPQVRGKGNVVVLIDGKPSTLYGSDLPTVLQSFPADLIERIDVSTTPSAKYEGEGASGVIDIITKKNKIRGINGSSRLSLGLKENNNANGNVSFRKGKLGLNASVNGQTRNTFWKRRLNRDNFLGDQPSRLEQRGTGNNTNKNLFGRLGANYDIDDKNAVEIGVNYSRDQSRNKSDLMNNSELLTGQILDHFDRINRSTGNGSNLSTSFDYRHKFNKTDQLLTFTANYSQGESEGTSNYDQQNVIDSLSRFQQNLRNNNSRSLFLNSDYTWPITPKATLEVGFRTRINTNDNTNNFYLLNSETGNFEFDNNISNIFNYKNSIYTGYMTFSKKTDLWGMRAGLRLTDSDQQIDQVNTNRQFSVQFVTLVPSLSLSRKLDDNSLLKLNYSRRVQRPQADWLNPYTDVSDPRNLQTGNPDLRPEFTHKAEMAYSNYEDAGGWGPSLFMDYSNNAITRIRTVDAEGISLTQYDNVGKEMAYGFETDFSRKIGDVLKINGSGRVFRSEVVSALANIDNRTWSYSGNLNAFVTLPMNFRASAYVNYEGPRAIAQGTRQGVFVANMGIRKDLLEKKATLSFNIQDIFLSRAYKSQLATDTYMQNSLWQQTNRLVNLTFQYRFGKISMNGDES</sequence>